<name>A0A6N1X0Z7_9BURK</name>
<evidence type="ECO:0000256" key="2">
    <source>
        <dbReference type="SAM" id="SignalP"/>
    </source>
</evidence>
<sequence length="128" mass="12532">MRTFSVSLAAACLAAAALAGCDSQSTPAPKAGAAGMPMAERPAPDQPAPRAPLLADSNPQHTPHYPVKVAETQTLPAAVPLPPKPVIAPGGASNDGQADGGSSPAAGYAQGITDARGDGAKQELDGGK</sequence>
<keyword evidence="2" id="KW-0732">Signal</keyword>
<feature type="region of interest" description="Disordered" evidence="1">
    <location>
        <begin position="22"/>
        <end position="128"/>
    </location>
</feature>
<feature type="chain" id="PRO_5026978178" description="Lipoprotein" evidence="2">
    <location>
        <begin position="20"/>
        <end position="128"/>
    </location>
</feature>
<dbReference type="AlphaFoldDB" id="A0A6N1X0Z7"/>
<proteinExistence type="predicted"/>
<protein>
    <recommendedName>
        <fullName evidence="5">Lipoprotein</fullName>
    </recommendedName>
</protein>
<evidence type="ECO:0000256" key="1">
    <source>
        <dbReference type="SAM" id="MobiDB-lite"/>
    </source>
</evidence>
<dbReference type="Proteomes" id="UP000509579">
    <property type="component" value="Chromosome"/>
</dbReference>
<organism evidence="3 4">
    <name type="scientific">Comamonas antarctica</name>
    <dbReference type="NCBI Taxonomy" id="2743470"/>
    <lineage>
        <taxon>Bacteria</taxon>
        <taxon>Pseudomonadati</taxon>
        <taxon>Pseudomonadota</taxon>
        <taxon>Betaproteobacteria</taxon>
        <taxon>Burkholderiales</taxon>
        <taxon>Comamonadaceae</taxon>
        <taxon>Comamonas</taxon>
    </lineage>
</organism>
<feature type="compositionally biased region" description="Basic and acidic residues" evidence="1">
    <location>
        <begin position="115"/>
        <end position="128"/>
    </location>
</feature>
<gene>
    <name evidence="3" type="ORF">HUK68_00175</name>
</gene>
<feature type="compositionally biased region" description="Low complexity" evidence="1">
    <location>
        <begin position="27"/>
        <end position="41"/>
    </location>
</feature>
<evidence type="ECO:0000313" key="4">
    <source>
        <dbReference type="Proteomes" id="UP000509579"/>
    </source>
</evidence>
<dbReference type="EMBL" id="CP054840">
    <property type="protein sequence ID" value="QKV51430.1"/>
    <property type="molecule type" value="Genomic_DNA"/>
</dbReference>
<dbReference type="PROSITE" id="PS51257">
    <property type="entry name" value="PROKAR_LIPOPROTEIN"/>
    <property type="match status" value="1"/>
</dbReference>
<feature type="signal peptide" evidence="2">
    <location>
        <begin position="1"/>
        <end position="19"/>
    </location>
</feature>
<dbReference type="RefSeq" id="WP_175502367.1">
    <property type="nucleotide sequence ID" value="NZ_CP054840.1"/>
</dbReference>
<evidence type="ECO:0000313" key="3">
    <source>
        <dbReference type="EMBL" id="QKV51430.1"/>
    </source>
</evidence>
<dbReference type="KEGG" id="aant:HUK68_00175"/>
<reference evidence="3 4" key="1">
    <citation type="submission" date="2020-06" db="EMBL/GenBank/DDBJ databases">
        <title>Acidovorax antarctica sp. nov., isolated from Corinth ice sheet soil, Antarctic Fields Peninsula.</title>
        <authorList>
            <person name="Xu Q."/>
            <person name="Peng F."/>
        </authorList>
    </citation>
    <scope>NUCLEOTIDE SEQUENCE [LARGE SCALE GENOMIC DNA]</scope>
    <source>
        <strain evidence="3 4">16-35-5</strain>
    </source>
</reference>
<accession>A0A6N1X0Z7</accession>
<evidence type="ECO:0008006" key="5">
    <source>
        <dbReference type="Google" id="ProtNLM"/>
    </source>
</evidence>
<keyword evidence="4" id="KW-1185">Reference proteome</keyword>